<dbReference type="FunFam" id="3.20.20.140:FF:000004">
    <property type="entry name" value="N-acetylglucosamine-6-phosphate deacetylase"/>
    <property type="match status" value="1"/>
</dbReference>
<gene>
    <name evidence="10" type="primary">nagA</name>
    <name evidence="10" type="ORF">H2508_13745</name>
</gene>
<dbReference type="EMBL" id="JACFXU010000018">
    <property type="protein sequence ID" value="MBA6414173.1"/>
    <property type="molecule type" value="Genomic_DNA"/>
</dbReference>
<evidence type="ECO:0000256" key="6">
    <source>
        <dbReference type="PIRSR" id="PIRSR038994-1"/>
    </source>
</evidence>
<comment type="cofactor">
    <cofactor evidence="8">
        <name>a divalent metal cation</name>
        <dbReference type="ChEBI" id="CHEBI:60240"/>
    </cofactor>
    <text evidence="8">Binds 1 divalent metal cation per subunit.</text>
</comment>
<dbReference type="EC" id="3.5.1.25" evidence="10"/>
<dbReference type="GO" id="GO:0008448">
    <property type="term" value="F:N-acetylglucosamine-6-phosphate deacetylase activity"/>
    <property type="evidence" value="ECO:0007669"/>
    <property type="project" value="UniProtKB-EC"/>
</dbReference>
<evidence type="ECO:0000256" key="5">
    <source>
        <dbReference type="PIRNR" id="PIRNR038994"/>
    </source>
</evidence>
<dbReference type="GO" id="GO:0006046">
    <property type="term" value="P:N-acetylglucosamine catabolic process"/>
    <property type="evidence" value="ECO:0007669"/>
    <property type="project" value="TreeGrafter"/>
</dbReference>
<feature type="binding site" evidence="7">
    <location>
        <position position="226"/>
    </location>
    <ligand>
        <name>substrate</name>
    </ligand>
</feature>
<feature type="binding site" evidence="8">
    <location>
        <position position="215"/>
    </location>
    <ligand>
        <name>Zn(2+)</name>
        <dbReference type="ChEBI" id="CHEBI:29105"/>
    </ligand>
</feature>
<dbReference type="InterPro" id="IPR032466">
    <property type="entry name" value="Metal_Hydrolase"/>
</dbReference>
<dbReference type="Pfam" id="PF01979">
    <property type="entry name" value="Amidohydro_1"/>
    <property type="match status" value="1"/>
</dbReference>
<accession>A0A7W2TY90</accession>
<comment type="caution">
    <text evidence="10">The sequence shown here is derived from an EMBL/GenBank/DDBJ whole genome shotgun (WGS) entry which is preliminary data.</text>
</comment>
<dbReference type="InterPro" id="IPR011059">
    <property type="entry name" value="Metal-dep_hydrolase_composite"/>
</dbReference>
<evidence type="ECO:0000313" key="10">
    <source>
        <dbReference type="EMBL" id="MBA6414173.1"/>
    </source>
</evidence>
<dbReference type="SUPFAM" id="SSF51556">
    <property type="entry name" value="Metallo-dependent hydrolases"/>
    <property type="match status" value="1"/>
</dbReference>
<keyword evidence="4 5" id="KW-0119">Carbohydrate metabolism</keyword>
<dbReference type="PANTHER" id="PTHR11113">
    <property type="entry name" value="N-ACETYLGLUCOSAMINE-6-PHOSPHATE DEACETYLASE"/>
    <property type="match status" value="1"/>
</dbReference>
<feature type="binding site" evidence="7">
    <location>
        <position position="140"/>
    </location>
    <ligand>
        <name>substrate</name>
    </ligand>
</feature>
<reference evidence="10 11" key="1">
    <citation type="submission" date="2020-07" db="EMBL/GenBank/DDBJ databases">
        <title>Halieaceae bacterium, F7430, whole genome shotgun sequencing project.</title>
        <authorList>
            <person name="Jiang S."/>
            <person name="Liu Z.W."/>
            <person name="Du Z.J."/>
        </authorList>
    </citation>
    <scope>NUCLEOTIDE SEQUENCE [LARGE SCALE GENOMIC DNA]</scope>
    <source>
        <strain evidence="10 11">F7430</strain>
    </source>
</reference>
<dbReference type="InterPro" id="IPR003764">
    <property type="entry name" value="GlcNAc_6-P_deAcase"/>
</dbReference>
<dbReference type="Proteomes" id="UP000539350">
    <property type="component" value="Unassembled WGS sequence"/>
</dbReference>
<dbReference type="AlphaFoldDB" id="A0A7W2TY90"/>
<sequence length="384" mass="40550">MKRAIRAKRLFDGQQWHNDCALIIEQDSITALLADDAIPADIDCISLADGFVAPGFIDLQVNGGGGVLLNNQADREGIKRMVAAHRATGTTSMMPTLISDTVEQQRTAVAAIQAARAAGNAGVLGIHLEGPFFAPSRRGTHQAEMIREPSPADLKWLAELGSQLITIVTLAPEHMPRGAIAALRDAGVLVCAGHSDASYEQVQQARAEGLRGFTHLFNAMSGFTARMPGVIGAALEAEDCWIGVIADGHHVHPASLRIALKTLPPGKVCLVTDAMATVGDSKDHFELYGETIRLQGGKLINAAGALAGSAIGMIDAVNYCHQTLKVPLGECLRMASLYPASFLGLEGSLGRIAAGYRADLVHIDSAGQVRASWVAGEHSIHSPR</sequence>
<keyword evidence="11" id="KW-1185">Reference proteome</keyword>
<evidence type="ECO:0000256" key="3">
    <source>
        <dbReference type="ARBA" id="ARBA00022801"/>
    </source>
</evidence>
<dbReference type="InterPro" id="IPR006680">
    <property type="entry name" value="Amidohydro-rel"/>
</dbReference>
<evidence type="ECO:0000256" key="1">
    <source>
        <dbReference type="ARBA" id="ARBA00010716"/>
    </source>
</evidence>
<evidence type="ECO:0000259" key="9">
    <source>
        <dbReference type="Pfam" id="PF01979"/>
    </source>
</evidence>
<feature type="binding site" evidence="7">
    <location>
        <position position="250"/>
    </location>
    <ligand>
        <name>substrate</name>
    </ligand>
</feature>
<dbReference type="GO" id="GO:0046872">
    <property type="term" value="F:metal ion binding"/>
    <property type="evidence" value="ECO:0007669"/>
    <property type="project" value="UniProtKB-KW"/>
</dbReference>
<evidence type="ECO:0000256" key="7">
    <source>
        <dbReference type="PIRSR" id="PIRSR038994-2"/>
    </source>
</evidence>
<keyword evidence="3 5" id="KW-0378">Hydrolase</keyword>
<evidence type="ECO:0000313" key="11">
    <source>
        <dbReference type="Proteomes" id="UP000539350"/>
    </source>
</evidence>
<dbReference type="PANTHER" id="PTHR11113:SF14">
    <property type="entry name" value="N-ACETYLGLUCOSAMINE-6-PHOSPHATE DEACETYLASE"/>
    <property type="match status" value="1"/>
</dbReference>
<evidence type="ECO:0000256" key="8">
    <source>
        <dbReference type="PIRSR" id="PIRSR038994-3"/>
    </source>
</evidence>
<keyword evidence="2 8" id="KW-0479">Metal-binding</keyword>
<feature type="binding site" evidence="7">
    <location>
        <begin position="306"/>
        <end position="308"/>
    </location>
    <ligand>
        <name>substrate</name>
    </ligand>
</feature>
<name>A0A7W2TY90_9GAMM</name>
<feature type="active site" description="Proton donor/acceptor" evidence="6">
    <location>
        <position position="273"/>
    </location>
</feature>
<organism evidence="10 11">
    <name type="scientific">Sediminihaliea albiluteola</name>
    <dbReference type="NCBI Taxonomy" id="2758564"/>
    <lineage>
        <taxon>Bacteria</taxon>
        <taxon>Pseudomonadati</taxon>
        <taxon>Pseudomonadota</taxon>
        <taxon>Gammaproteobacteria</taxon>
        <taxon>Cellvibrionales</taxon>
        <taxon>Halieaceae</taxon>
        <taxon>Sediminihaliea</taxon>
    </lineage>
</organism>
<dbReference type="CDD" id="cd00854">
    <property type="entry name" value="NagA"/>
    <property type="match status" value="1"/>
</dbReference>
<evidence type="ECO:0000256" key="4">
    <source>
        <dbReference type="ARBA" id="ARBA00023277"/>
    </source>
</evidence>
<dbReference type="RefSeq" id="WP_182174961.1">
    <property type="nucleotide sequence ID" value="NZ_JACFXU010000018.1"/>
</dbReference>
<feature type="binding site" evidence="8">
    <location>
        <position position="129"/>
    </location>
    <ligand>
        <name>Zn(2+)</name>
        <dbReference type="ChEBI" id="CHEBI:29105"/>
    </ligand>
</feature>
<dbReference type="SUPFAM" id="SSF51338">
    <property type="entry name" value="Composite domain of metallo-dependent hydrolases"/>
    <property type="match status" value="1"/>
</dbReference>
<dbReference type="PIRSF" id="PIRSF038994">
    <property type="entry name" value="NagA"/>
    <property type="match status" value="1"/>
</dbReference>
<comment type="similarity">
    <text evidence="1 5">Belongs to the metallo-dependent hydrolases superfamily. NagA family.</text>
</comment>
<feature type="domain" description="Amidohydrolase-related" evidence="9">
    <location>
        <begin position="51"/>
        <end position="369"/>
    </location>
</feature>
<feature type="binding site" evidence="8">
    <location>
        <position position="194"/>
    </location>
    <ligand>
        <name>Zn(2+)</name>
        <dbReference type="ChEBI" id="CHEBI:29105"/>
    </ligand>
</feature>
<dbReference type="NCBIfam" id="TIGR00221">
    <property type="entry name" value="nagA"/>
    <property type="match status" value="1"/>
</dbReference>
<feature type="binding site" evidence="7">
    <location>
        <begin position="218"/>
        <end position="219"/>
    </location>
    <ligand>
        <name>substrate</name>
    </ligand>
</feature>
<protein>
    <submittedName>
        <fullName evidence="10">N-acetylglucosamine-6-phosphate deacetylase</fullName>
        <ecNumber evidence="10">3.5.1.25</ecNumber>
    </submittedName>
</protein>
<dbReference type="Gene3D" id="2.30.40.10">
    <property type="entry name" value="Urease, subunit C, domain 1"/>
    <property type="match status" value="1"/>
</dbReference>
<dbReference type="Gene3D" id="3.20.20.140">
    <property type="entry name" value="Metal-dependent hydrolases"/>
    <property type="match status" value="1"/>
</dbReference>
<evidence type="ECO:0000256" key="2">
    <source>
        <dbReference type="ARBA" id="ARBA00022723"/>
    </source>
</evidence>
<proteinExistence type="inferred from homology"/>